<evidence type="ECO:0000313" key="5">
    <source>
        <dbReference type="EMBL" id="CAD7589087.1"/>
    </source>
</evidence>
<name>A0A7R9JTA9_TIMGE</name>
<feature type="domain" description="FAD dependent oxidoreductase" evidence="4">
    <location>
        <begin position="125"/>
        <end position="511"/>
    </location>
</feature>
<comment type="function">
    <text evidence="3">Required for the assembly of the mitochondrial membrane respiratory chain NADH dehydrogenase (Complex I). Involved in mid-late stages of complex I assembly.</text>
</comment>
<dbReference type="EMBL" id="OE839954">
    <property type="protein sequence ID" value="CAD7589087.1"/>
    <property type="molecule type" value="Genomic_DNA"/>
</dbReference>
<keyword evidence="1" id="KW-0560">Oxidoreductase</keyword>
<reference evidence="5" key="1">
    <citation type="submission" date="2020-11" db="EMBL/GenBank/DDBJ databases">
        <authorList>
            <person name="Tran Van P."/>
        </authorList>
    </citation>
    <scope>NUCLEOTIDE SEQUENCE</scope>
</reference>
<dbReference type="Gene3D" id="3.50.50.60">
    <property type="entry name" value="FAD/NAD(P)-binding domain"/>
    <property type="match status" value="1"/>
</dbReference>
<dbReference type="PANTHER" id="PTHR13847">
    <property type="entry name" value="SARCOSINE DEHYDROGENASE-RELATED"/>
    <property type="match status" value="1"/>
</dbReference>
<sequence length="542" mass="60278">MCEVDRSLPVPRMSGWHRLHYLVVQAGCNLAGLQVEAIRKIRKHILKKEQATSGVFSGNCLRDSQLQLASQSSGWKHLFWELRSDRSENPFSRTLNILSNDIRNAKSKLFNDGVDIPHQFPSHCDVIVIGGGVVGSSIAYWLKEKAGQGLSVVVVEKDPSYREASTVLSCGGLRQQFSVPENIQMSLYGAEFLRNIDKHLSVEGCDPPDVQFNPSGYLFLASEKGAAQLEDNAKIQRELGAKVELLTSKKLKKKFPWLNTEDIALGCHGLENEGWFDPWLLLHALKRKSIATGAEYVMGEAIAFEFKRQEDILAEGVEEGTYEGLDRLLVRTDDGEVRPIKFAIAVIAAGADSGNIARMARIGVGSNLLSVPLPVERRKRFVYVFHCENGPGINSPFLCDMSGMYFRREGLGGNYITGLSPPPQLEPSTDNLDVDYQYFNDYIWPLLAHRVPSFEAVKVKSVWAGYYDYNTFDDNGIVGPHPYYNNLYIAAGFSGHGLQQAPAVGRSIAEMIVDGGFQTINIARLGYDRLMLLEPLEESNII</sequence>
<dbReference type="Gene3D" id="3.30.9.10">
    <property type="entry name" value="D-Amino Acid Oxidase, subunit A, domain 2"/>
    <property type="match status" value="1"/>
</dbReference>
<dbReference type="PANTHER" id="PTHR13847:SF287">
    <property type="entry name" value="FAD-DEPENDENT OXIDOREDUCTASE DOMAIN-CONTAINING PROTEIN 1"/>
    <property type="match status" value="1"/>
</dbReference>
<evidence type="ECO:0000259" key="4">
    <source>
        <dbReference type="Pfam" id="PF01266"/>
    </source>
</evidence>
<dbReference type="Pfam" id="PF01266">
    <property type="entry name" value="DAO"/>
    <property type="match status" value="1"/>
</dbReference>
<dbReference type="InterPro" id="IPR006076">
    <property type="entry name" value="FAD-dep_OxRdtase"/>
</dbReference>
<dbReference type="GO" id="GO:0005739">
    <property type="term" value="C:mitochondrion"/>
    <property type="evidence" value="ECO:0007669"/>
    <property type="project" value="GOC"/>
</dbReference>
<dbReference type="FunFam" id="3.30.9.10:FF:000026">
    <property type="entry name" value="FAD-dependent oxidoreductase domain-containing protein 1"/>
    <property type="match status" value="1"/>
</dbReference>
<proteinExistence type="predicted"/>
<accession>A0A7R9JTA9</accession>
<dbReference type="SUPFAM" id="SSF51905">
    <property type="entry name" value="FAD/NAD(P)-binding domain"/>
    <property type="match status" value="1"/>
</dbReference>
<dbReference type="GO" id="GO:0032981">
    <property type="term" value="P:mitochondrial respiratory chain complex I assembly"/>
    <property type="evidence" value="ECO:0007669"/>
    <property type="project" value="TreeGrafter"/>
</dbReference>
<gene>
    <name evidence="5" type="ORF">TGEB3V08_LOCUS3080</name>
</gene>
<dbReference type="AlphaFoldDB" id="A0A7R9JTA9"/>
<evidence type="ECO:0000256" key="3">
    <source>
        <dbReference type="ARBA" id="ARBA00046185"/>
    </source>
</evidence>
<evidence type="ECO:0000256" key="1">
    <source>
        <dbReference type="ARBA" id="ARBA00023002"/>
    </source>
</evidence>
<evidence type="ECO:0000256" key="2">
    <source>
        <dbReference type="ARBA" id="ARBA00039785"/>
    </source>
</evidence>
<protein>
    <recommendedName>
        <fullName evidence="2">FAD-dependent oxidoreductase domain-containing protein 1</fullName>
    </recommendedName>
</protein>
<dbReference type="InterPro" id="IPR036188">
    <property type="entry name" value="FAD/NAD-bd_sf"/>
</dbReference>
<dbReference type="GO" id="GO:0016491">
    <property type="term" value="F:oxidoreductase activity"/>
    <property type="evidence" value="ECO:0007669"/>
    <property type="project" value="UniProtKB-KW"/>
</dbReference>
<organism evidence="5">
    <name type="scientific">Timema genevievae</name>
    <name type="common">Walking stick</name>
    <dbReference type="NCBI Taxonomy" id="629358"/>
    <lineage>
        <taxon>Eukaryota</taxon>
        <taxon>Metazoa</taxon>
        <taxon>Ecdysozoa</taxon>
        <taxon>Arthropoda</taxon>
        <taxon>Hexapoda</taxon>
        <taxon>Insecta</taxon>
        <taxon>Pterygota</taxon>
        <taxon>Neoptera</taxon>
        <taxon>Polyneoptera</taxon>
        <taxon>Phasmatodea</taxon>
        <taxon>Timematodea</taxon>
        <taxon>Timematoidea</taxon>
        <taxon>Timematidae</taxon>
        <taxon>Timema</taxon>
    </lineage>
</organism>